<dbReference type="Proteomes" id="UP001180453">
    <property type="component" value="Unassembled WGS sequence"/>
</dbReference>
<organism evidence="2 3">
    <name type="scientific">Roseateles saccharophilus</name>
    <name type="common">Pseudomonas saccharophila</name>
    <dbReference type="NCBI Taxonomy" id="304"/>
    <lineage>
        <taxon>Bacteria</taxon>
        <taxon>Pseudomonadati</taxon>
        <taxon>Pseudomonadota</taxon>
        <taxon>Betaproteobacteria</taxon>
        <taxon>Burkholderiales</taxon>
        <taxon>Sphaerotilaceae</taxon>
        <taxon>Roseateles</taxon>
    </lineage>
</organism>
<evidence type="ECO:0000259" key="1">
    <source>
        <dbReference type="PROSITE" id="PS51819"/>
    </source>
</evidence>
<dbReference type="InterPro" id="IPR037523">
    <property type="entry name" value="VOC_core"/>
</dbReference>
<evidence type="ECO:0000313" key="2">
    <source>
        <dbReference type="EMBL" id="MDR7272730.1"/>
    </source>
</evidence>
<sequence length="163" mass="17529">MLEQAVGHVFEADPRDALAPRQRLHLVLLGVASVARSTAFYEALGWTKSPTSNAGFVKFDLGGYALGLISREDFARDAGFASPQGSGFAGLGLIYLAKSADEVPRILAQAVTAGGRLVKPATRTHWGVAGYFADPDGHLFEVDYEDVWALDDDHRLVVDKLNA</sequence>
<gene>
    <name evidence="2" type="ORF">J2X20_005413</name>
</gene>
<protein>
    <submittedName>
        <fullName evidence="2">Catechol 2,3-dioxygenase-like lactoylglutathione lyase family enzyme</fullName>
    </submittedName>
</protein>
<dbReference type="SUPFAM" id="SSF54593">
    <property type="entry name" value="Glyoxalase/Bleomycin resistance protein/Dihydroxybiphenyl dioxygenase"/>
    <property type="match status" value="1"/>
</dbReference>
<reference evidence="2 3" key="1">
    <citation type="submission" date="2023-07" db="EMBL/GenBank/DDBJ databases">
        <title>Sorghum-associated microbial communities from plants grown in Nebraska, USA.</title>
        <authorList>
            <person name="Schachtman D."/>
        </authorList>
    </citation>
    <scope>NUCLEOTIDE SEQUENCE [LARGE SCALE GENOMIC DNA]</scope>
    <source>
        <strain evidence="2 3">BE314</strain>
    </source>
</reference>
<accession>A0ABU1YV44</accession>
<dbReference type="InterPro" id="IPR004360">
    <property type="entry name" value="Glyas_Fos-R_dOase_dom"/>
</dbReference>
<dbReference type="RefSeq" id="WP_310272382.1">
    <property type="nucleotide sequence ID" value="NZ_JAVDXU010000005.1"/>
</dbReference>
<dbReference type="PROSITE" id="PS51819">
    <property type="entry name" value="VOC"/>
    <property type="match status" value="1"/>
</dbReference>
<feature type="domain" description="VOC" evidence="1">
    <location>
        <begin position="23"/>
        <end position="145"/>
    </location>
</feature>
<dbReference type="PANTHER" id="PTHR36503">
    <property type="entry name" value="BLR2520 PROTEIN"/>
    <property type="match status" value="1"/>
</dbReference>
<dbReference type="EMBL" id="JAVDXU010000005">
    <property type="protein sequence ID" value="MDR7272730.1"/>
    <property type="molecule type" value="Genomic_DNA"/>
</dbReference>
<name>A0ABU1YV44_ROSSA</name>
<comment type="caution">
    <text evidence="2">The sequence shown here is derived from an EMBL/GenBank/DDBJ whole genome shotgun (WGS) entry which is preliminary data.</text>
</comment>
<dbReference type="Gene3D" id="3.10.180.10">
    <property type="entry name" value="2,3-Dihydroxybiphenyl 1,2-Dioxygenase, domain 1"/>
    <property type="match status" value="1"/>
</dbReference>
<keyword evidence="3" id="KW-1185">Reference proteome</keyword>
<proteinExistence type="predicted"/>
<dbReference type="Pfam" id="PF00903">
    <property type="entry name" value="Glyoxalase"/>
    <property type="match status" value="1"/>
</dbReference>
<dbReference type="PANTHER" id="PTHR36503:SF1">
    <property type="entry name" value="BLR2520 PROTEIN"/>
    <property type="match status" value="1"/>
</dbReference>
<evidence type="ECO:0000313" key="3">
    <source>
        <dbReference type="Proteomes" id="UP001180453"/>
    </source>
</evidence>
<dbReference type="InterPro" id="IPR029068">
    <property type="entry name" value="Glyas_Bleomycin-R_OHBP_Dase"/>
</dbReference>